<keyword evidence="8" id="KW-0379">Hydroxylation</keyword>
<keyword evidence="4 12" id="KW-0732">Signal</keyword>
<evidence type="ECO:0000256" key="2">
    <source>
        <dbReference type="ARBA" id="ARBA00005835"/>
    </source>
</evidence>
<keyword evidence="5" id="KW-0654">Proteoglycan</keyword>
<dbReference type="AlphaFoldDB" id="A0A1S4A075"/>
<reference evidence="13" key="1">
    <citation type="submission" date="2025-08" db="UniProtKB">
        <authorList>
            <consortium name="RefSeq"/>
        </authorList>
    </citation>
    <scope>IDENTIFICATION</scope>
</reference>
<comment type="subcellular location">
    <subcellularLocation>
        <location evidence="10">Endomembrane system</location>
        <topology evidence="10">Lipid-anchor</topology>
    </subcellularLocation>
    <subcellularLocation>
        <location evidence="1">Membrane</location>
        <topology evidence="1">Lipid-anchor</topology>
        <topology evidence="1">GPI-anchor</topology>
    </subcellularLocation>
</comment>
<keyword evidence="6 11" id="KW-0472">Membrane</keyword>
<evidence type="ECO:0000256" key="3">
    <source>
        <dbReference type="ARBA" id="ARBA00022622"/>
    </source>
</evidence>
<keyword evidence="11" id="KW-0812">Transmembrane</keyword>
<dbReference type="GO" id="GO:0098552">
    <property type="term" value="C:side of membrane"/>
    <property type="evidence" value="ECO:0007669"/>
    <property type="project" value="UniProtKB-KW"/>
</dbReference>
<evidence type="ECO:0000313" key="13">
    <source>
        <dbReference type="RefSeq" id="XP_016470038.1"/>
    </source>
</evidence>
<evidence type="ECO:0000256" key="11">
    <source>
        <dbReference type="SAM" id="Phobius"/>
    </source>
</evidence>
<evidence type="ECO:0000256" key="10">
    <source>
        <dbReference type="ARBA" id="ARBA00037868"/>
    </source>
</evidence>
<dbReference type="GO" id="GO:0012505">
    <property type="term" value="C:endomembrane system"/>
    <property type="evidence" value="ECO:0007669"/>
    <property type="project" value="UniProtKB-SubCell"/>
</dbReference>
<dbReference type="InterPro" id="IPR039281">
    <property type="entry name" value="AGP3/12/13/14/21"/>
</dbReference>
<sequence length="60" mass="6217">MEAMKMNVFLVVLMVVLVAMSGIHNVVVVDAPAPAPAADASIFVPTVFASLVALAFGLLF</sequence>
<dbReference type="PANTHER" id="PTHR34114">
    <property type="entry name" value="ARABINOGALACTAN PEPTIDE 1"/>
    <property type="match status" value="1"/>
</dbReference>
<gene>
    <name evidence="13" type="primary">LOC107792341</name>
</gene>
<evidence type="ECO:0000256" key="7">
    <source>
        <dbReference type="ARBA" id="ARBA00023180"/>
    </source>
</evidence>
<dbReference type="KEGG" id="nta:107792341"/>
<protein>
    <submittedName>
        <fullName evidence="13">Arabinogalactan peptide 14-like</fullName>
    </submittedName>
</protein>
<name>A0A1S4A075_TOBAC</name>
<dbReference type="PaxDb" id="4097-A0A1S4A075"/>
<feature type="transmembrane region" description="Helical" evidence="11">
    <location>
        <begin position="40"/>
        <end position="59"/>
    </location>
</feature>
<keyword evidence="9" id="KW-0449">Lipoprotein</keyword>
<evidence type="ECO:0000256" key="4">
    <source>
        <dbReference type="ARBA" id="ARBA00022729"/>
    </source>
</evidence>
<feature type="chain" id="PRO_5010321086" evidence="12">
    <location>
        <begin position="22"/>
        <end position="60"/>
    </location>
</feature>
<evidence type="ECO:0000256" key="1">
    <source>
        <dbReference type="ARBA" id="ARBA00004589"/>
    </source>
</evidence>
<evidence type="ECO:0000256" key="6">
    <source>
        <dbReference type="ARBA" id="ARBA00023136"/>
    </source>
</evidence>
<dbReference type="PANTHER" id="PTHR34114:SF11">
    <property type="entry name" value="ARABINOGALACTAN PROTEIN 13-RELATED"/>
    <property type="match status" value="1"/>
</dbReference>
<evidence type="ECO:0000256" key="9">
    <source>
        <dbReference type="ARBA" id="ARBA00023288"/>
    </source>
</evidence>
<keyword evidence="11" id="KW-1133">Transmembrane helix</keyword>
<keyword evidence="3" id="KW-0336">GPI-anchor</keyword>
<evidence type="ECO:0000256" key="5">
    <source>
        <dbReference type="ARBA" id="ARBA00022974"/>
    </source>
</evidence>
<evidence type="ECO:0000256" key="12">
    <source>
        <dbReference type="SAM" id="SignalP"/>
    </source>
</evidence>
<feature type="signal peptide" evidence="12">
    <location>
        <begin position="1"/>
        <end position="21"/>
    </location>
</feature>
<dbReference type="OMA" id="MEAMQMM"/>
<accession>A0A1S4A075</accession>
<keyword evidence="7" id="KW-0325">Glycoprotein</keyword>
<comment type="similarity">
    <text evidence="2">Belongs to the AG-peptide AGP family.</text>
</comment>
<proteinExistence type="inferred from homology"/>
<organism evidence="13">
    <name type="scientific">Nicotiana tabacum</name>
    <name type="common">Common tobacco</name>
    <dbReference type="NCBI Taxonomy" id="4097"/>
    <lineage>
        <taxon>Eukaryota</taxon>
        <taxon>Viridiplantae</taxon>
        <taxon>Streptophyta</taxon>
        <taxon>Embryophyta</taxon>
        <taxon>Tracheophyta</taxon>
        <taxon>Spermatophyta</taxon>
        <taxon>Magnoliopsida</taxon>
        <taxon>eudicotyledons</taxon>
        <taxon>Gunneridae</taxon>
        <taxon>Pentapetalae</taxon>
        <taxon>asterids</taxon>
        <taxon>lamiids</taxon>
        <taxon>Solanales</taxon>
        <taxon>Solanaceae</taxon>
        <taxon>Nicotianoideae</taxon>
        <taxon>Nicotianeae</taxon>
        <taxon>Nicotiana</taxon>
    </lineage>
</organism>
<dbReference type="RefSeq" id="XP_016470038.1">
    <property type="nucleotide sequence ID" value="XM_016614552.1"/>
</dbReference>
<evidence type="ECO:0000256" key="8">
    <source>
        <dbReference type="ARBA" id="ARBA00023278"/>
    </source>
</evidence>